<dbReference type="EMBL" id="VSRR010001455">
    <property type="protein sequence ID" value="MPC25393.1"/>
    <property type="molecule type" value="Genomic_DNA"/>
</dbReference>
<dbReference type="AlphaFoldDB" id="A0A5B7DWK8"/>
<dbReference type="Proteomes" id="UP000324222">
    <property type="component" value="Unassembled WGS sequence"/>
</dbReference>
<gene>
    <name evidence="2" type="ORF">E2C01_018503</name>
</gene>
<evidence type="ECO:0000313" key="2">
    <source>
        <dbReference type="EMBL" id="MPC25393.1"/>
    </source>
</evidence>
<comment type="caution">
    <text evidence="2">The sequence shown here is derived from an EMBL/GenBank/DDBJ whole genome shotgun (WGS) entry which is preliminary data.</text>
</comment>
<reference evidence="2 3" key="1">
    <citation type="submission" date="2019-05" db="EMBL/GenBank/DDBJ databases">
        <title>Another draft genome of Portunus trituberculatus and its Hox gene families provides insights of decapod evolution.</title>
        <authorList>
            <person name="Jeong J.-H."/>
            <person name="Song I."/>
            <person name="Kim S."/>
            <person name="Choi T."/>
            <person name="Kim D."/>
            <person name="Ryu S."/>
            <person name="Kim W."/>
        </authorList>
    </citation>
    <scope>NUCLEOTIDE SEQUENCE [LARGE SCALE GENOMIC DNA]</scope>
    <source>
        <tissue evidence="2">Muscle</tissue>
    </source>
</reference>
<organism evidence="2 3">
    <name type="scientific">Portunus trituberculatus</name>
    <name type="common">Swimming crab</name>
    <name type="synonym">Neptunus trituberculatus</name>
    <dbReference type="NCBI Taxonomy" id="210409"/>
    <lineage>
        <taxon>Eukaryota</taxon>
        <taxon>Metazoa</taxon>
        <taxon>Ecdysozoa</taxon>
        <taxon>Arthropoda</taxon>
        <taxon>Crustacea</taxon>
        <taxon>Multicrustacea</taxon>
        <taxon>Malacostraca</taxon>
        <taxon>Eumalacostraca</taxon>
        <taxon>Eucarida</taxon>
        <taxon>Decapoda</taxon>
        <taxon>Pleocyemata</taxon>
        <taxon>Brachyura</taxon>
        <taxon>Eubrachyura</taxon>
        <taxon>Portunoidea</taxon>
        <taxon>Portunidae</taxon>
        <taxon>Portuninae</taxon>
        <taxon>Portunus</taxon>
    </lineage>
</organism>
<feature type="region of interest" description="Disordered" evidence="1">
    <location>
        <begin position="1"/>
        <end position="22"/>
    </location>
</feature>
<sequence length="136" mass="14606">MRRRRRVRRDEGKEESVSLGGEPLRKCGQTAMTTRGYVTLVVAPERGHRNTLGGHFAYINTLKSSPCSGSFLLSSLHPLCSTRLFHLSRARCGRPASFTRHQGAQRCSTLGGLPLTAGSVVVVLLSPCGALGSPST</sequence>
<keyword evidence="3" id="KW-1185">Reference proteome</keyword>
<evidence type="ECO:0000313" key="3">
    <source>
        <dbReference type="Proteomes" id="UP000324222"/>
    </source>
</evidence>
<evidence type="ECO:0000256" key="1">
    <source>
        <dbReference type="SAM" id="MobiDB-lite"/>
    </source>
</evidence>
<accession>A0A5B7DWK8</accession>
<protein>
    <submittedName>
        <fullName evidence="2">Uncharacterized protein</fullName>
    </submittedName>
</protein>
<proteinExistence type="predicted"/>
<name>A0A5B7DWK8_PORTR</name>